<dbReference type="Gene3D" id="3.40.1350.10">
    <property type="match status" value="1"/>
</dbReference>
<protein>
    <recommendedName>
        <fullName evidence="2">UPF0102 protein ELE36_03630</fullName>
    </recommendedName>
</protein>
<dbReference type="KEGG" id="xbc:ELE36_03630"/>
<dbReference type="SUPFAM" id="SSF52980">
    <property type="entry name" value="Restriction endonuclease-like"/>
    <property type="match status" value="1"/>
</dbReference>
<dbReference type="InterPro" id="IPR003509">
    <property type="entry name" value="UPF0102_YraN-like"/>
</dbReference>
<organism evidence="3 4">
    <name type="scientific">Pseudolysobacter antarcticus</name>
    <dbReference type="NCBI Taxonomy" id="2511995"/>
    <lineage>
        <taxon>Bacteria</taxon>
        <taxon>Pseudomonadati</taxon>
        <taxon>Pseudomonadota</taxon>
        <taxon>Gammaproteobacteria</taxon>
        <taxon>Lysobacterales</taxon>
        <taxon>Rhodanobacteraceae</taxon>
        <taxon>Pseudolysobacter</taxon>
    </lineage>
</organism>
<dbReference type="Pfam" id="PF02021">
    <property type="entry name" value="UPF0102"/>
    <property type="match status" value="1"/>
</dbReference>
<evidence type="ECO:0000313" key="3">
    <source>
        <dbReference type="EMBL" id="QBB69542.1"/>
    </source>
</evidence>
<dbReference type="PANTHER" id="PTHR34039">
    <property type="entry name" value="UPF0102 PROTEIN YRAN"/>
    <property type="match status" value="1"/>
</dbReference>
<dbReference type="RefSeq" id="WP_129831799.1">
    <property type="nucleotide sequence ID" value="NZ_CP035704.1"/>
</dbReference>
<dbReference type="OrthoDB" id="9794876at2"/>
<dbReference type="PANTHER" id="PTHR34039:SF1">
    <property type="entry name" value="UPF0102 PROTEIN YRAN"/>
    <property type="match status" value="1"/>
</dbReference>
<dbReference type="InterPro" id="IPR011335">
    <property type="entry name" value="Restrct_endonuc-II-like"/>
</dbReference>
<dbReference type="EMBL" id="CP035704">
    <property type="protein sequence ID" value="QBB69542.1"/>
    <property type="molecule type" value="Genomic_DNA"/>
</dbReference>
<sequence length="119" mass="13431">MRATGDIWEDIVLAYLQRAKLQLLTRNYSSRFGEIDLIMRDTDTLVFVEVRYRDRAALGDGAASVGAGKRIKLIRTASLYLQAQPQFAQQPCRFDVVSCSGTPQQPNIDWQRSAFDAFA</sequence>
<dbReference type="AlphaFoldDB" id="A0A411HGC1"/>
<evidence type="ECO:0000313" key="4">
    <source>
        <dbReference type="Proteomes" id="UP000291562"/>
    </source>
</evidence>
<dbReference type="InterPro" id="IPR011856">
    <property type="entry name" value="tRNA_endonuc-like_dom_sf"/>
</dbReference>
<accession>A0A411HGC1</accession>
<evidence type="ECO:0000256" key="2">
    <source>
        <dbReference type="HAMAP-Rule" id="MF_00048"/>
    </source>
</evidence>
<dbReference type="NCBIfam" id="TIGR00252">
    <property type="entry name" value="YraN family protein"/>
    <property type="match status" value="1"/>
</dbReference>
<comment type="similarity">
    <text evidence="1 2">Belongs to the UPF0102 family.</text>
</comment>
<proteinExistence type="inferred from homology"/>
<gene>
    <name evidence="3" type="ORF">ELE36_03630</name>
</gene>
<keyword evidence="4" id="KW-1185">Reference proteome</keyword>
<dbReference type="NCBIfam" id="NF009150">
    <property type="entry name" value="PRK12497.1-3"/>
    <property type="match status" value="1"/>
</dbReference>
<reference evidence="3 4" key="1">
    <citation type="submission" date="2019-01" db="EMBL/GenBank/DDBJ databases">
        <title>Pseudolysobacter antarctica gen. nov., sp. nov., isolated from Fildes Peninsula, Antarctica.</title>
        <authorList>
            <person name="Wei Z."/>
            <person name="Peng F."/>
        </authorList>
    </citation>
    <scope>NUCLEOTIDE SEQUENCE [LARGE SCALE GENOMIC DNA]</scope>
    <source>
        <strain evidence="3 4">AQ6-296</strain>
    </source>
</reference>
<evidence type="ECO:0000256" key="1">
    <source>
        <dbReference type="ARBA" id="ARBA00006738"/>
    </source>
</evidence>
<dbReference type="HAMAP" id="MF_00048">
    <property type="entry name" value="UPF0102"/>
    <property type="match status" value="1"/>
</dbReference>
<dbReference type="Proteomes" id="UP000291562">
    <property type="component" value="Chromosome"/>
</dbReference>
<dbReference type="GO" id="GO:0003676">
    <property type="term" value="F:nucleic acid binding"/>
    <property type="evidence" value="ECO:0007669"/>
    <property type="project" value="InterPro"/>
</dbReference>
<name>A0A411HGC1_9GAMM</name>